<feature type="region of interest" description="Disordered" evidence="1">
    <location>
        <begin position="228"/>
        <end position="298"/>
    </location>
</feature>
<evidence type="ECO:0000313" key="3">
    <source>
        <dbReference type="EMBL" id="KAH9522812.1"/>
    </source>
</evidence>
<dbReference type="EMBL" id="ASGP02000002">
    <property type="protein sequence ID" value="KAH9522812.1"/>
    <property type="molecule type" value="Genomic_DNA"/>
</dbReference>
<keyword evidence="2" id="KW-1133">Transmembrane helix</keyword>
<protein>
    <submittedName>
        <fullName evidence="3">Uncharacterized protein</fullName>
    </submittedName>
</protein>
<dbReference type="PANTHER" id="PTHR33964:SF1">
    <property type="entry name" value="RE45066P"/>
    <property type="match status" value="1"/>
</dbReference>
<organism evidence="3 4">
    <name type="scientific">Dermatophagoides farinae</name>
    <name type="common">American house dust mite</name>
    <dbReference type="NCBI Taxonomy" id="6954"/>
    <lineage>
        <taxon>Eukaryota</taxon>
        <taxon>Metazoa</taxon>
        <taxon>Ecdysozoa</taxon>
        <taxon>Arthropoda</taxon>
        <taxon>Chelicerata</taxon>
        <taxon>Arachnida</taxon>
        <taxon>Acari</taxon>
        <taxon>Acariformes</taxon>
        <taxon>Sarcoptiformes</taxon>
        <taxon>Astigmata</taxon>
        <taxon>Psoroptidia</taxon>
        <taxon>Analgoidea</taxon>
        <taxon>Pyroglyphidae</taxon>
        <taxon>Dermatophagoidinae</taxon>
        <taxon>Dermatophagoides</taxon>
    </lineage>
</organism>
<reference evidence="3" key="1">
    <citation type="submission" date="2013-05" db="EMBL/GenBank/DDBJ databases">
        <authorList>
            <person name="Yim A.K.Y."/>
            <person name="Chan T.F."/>
            <person name="Ji K.M."/>
            <person name="Liu X.Y."/>
            <person name="Zhou J.W."/>
            <person name="Li R.Q."/>
            <person name="Yang K.Y."/>
            <person name="Li J."/>
            <person name="Li M."/>
            <person name="Law P.T.W."/>
            <person name="Wu Y.L."/>
            <person name="Cai Z.L."/>
            <person name="Qin H."/>
            <person name="Bao Y."/>
            <person name="Leung R.K.K."/>
            <person name="Ng P.K.S."/>
            <person name="Zou J."/>
            <person name="Zhong X.J."/>
            <person name="Ran P.X."/>
            <person name="Zhong N.S."/>
            <person name="Liu Z.G."/>
            <person name="Tsui S.K.W."/>
        </authorList>
    </citation>
    <scope>NUCLEOTIDE SEQUENCE</scope>
    <source>
        <strain evidence="3">Derf</strain>
        <tissue evidence="3">Whole organism</tissue>
    </source>
</reference>
<feature type="compositionally biased region" description="Acidic residues" evidence="1">
    <location>
        <begin position="229"/>
        <end position="239"/>
    </location>
</feature>
<dbReference type="AlphaFoldDB" id="A0A922I7C4"/>
<evidence type="ECO:0000256" key="2">
    <source>
        <dbReference type="SAM" id="Phobius"/>
    </source>
</evidence>
<name>A0A922I7C4_DERFA</name>
<sequence length="337" mass="38873">MECTLANFQQCISGLWSTSNNNNNNNDGNGDLAFPITSEQLKLTCEDLKKRVRCLDSHSERCFTHEMMQVFGHIVTNAKQFVHDLCDDKKVQAEYLIHAKCFRNISLDEQKCAHEYRDAIALPPIQSQPVHSPPSQYRLSIVDLIDSNSLKPNRLYRQKRQLQMKEIIMRRTLLCKRLHVREQCGQSASIFMRDHLPLLEQHCQAYTYGPGTCDEALYGIRGRIINTGNDDDDDGDDDGDGKNKNQNNAHQQQTTKFIRPSHKSESTSSGTTIILQRLKQQQQQQQQRQQQQQQQNRLMKMNEQNLQSSNASINLLKNNLFIIIMTMAMGMIFLFIQ</sequence>
<feature type="compositionally biased region" description="Low complexity" evidence="1">
    <location>
        <begin position="244"/>
        <end position="256"/>
    </location>
</feature>
<feature type="transmembrane region" description="Helical" evidence="2">
    <location>
        <begin position="319"/>
        <end position="336"/>
    </location>
</feature>
<evidence type="ECO:0000313" key="4">
    <source>
        <dbReference type="Proteomes" id="UP000790347"/>
    </source>
</evidence>
<accession>A0A922I7C4</accession>
<dbReference type="Proteomes" id="UP000790347">
    <property type="component" value="Unassembled WGS sequence"/>
</dbReference>
<proteinExistence type="predicted"/>
<dbReference type="PANTHER" id="PTHR33964">
    <property type="entry name" value="RE45066P-RELATED"/>
    <property type="match status" value="1"/>
</dbReference>
<comment type="caution">
    <text evidence="3">The sequence shown here is derived from an EMBL/GenBank/DDBJ whole genome shotgun (WGS) entry which is preliminary data.</text>
</comment>
<keyword evidence="2" id="KW-0472">Membrane</keyword>
<gene>
    <name evidence="3" type="ORF">DERF_006370</name>
</gene>
<keyword evidence="4" id="KW-1185">Reference proteome</keyword>
<feature type="compositionally biased region" description="Low complexity" evidence="1">
    <location>
        <begin position="280"/>
        <end position="295"/>
    </location>
</feature>
<evidence type="ECO:0000256" key="1">
    <source>
        <dbReference type="SAM" id="MobiDB-lite"/>
    </source>
</evidence>
<keyword evidence="2" id="KW-0812">Transmembrane</keyword>
<reference evidence="3" key="2">
    <citation type="journal article" date="2022" name="Res Sq">
        <title>Comparative Genomics Reveals Insights into the Divergent Evolution of Astigmatic Mites and Household Pest Adaptations.</title>
        <authorList>
            <person name="Xiong Q."/>
            <person name="Wan A.T.-Y."/>
            <person name="Liu X.-Y."/>
            <person name="Fung C.S.-H."/>
            <person name="Xiao X."/>
            <person name="Malainual N."/>
            <person name="Hou J."/>
            <person name="Wang L."/>
            <person name="Wang M."/>
            <person name="Yang K."/>
            <person name="Cui Y."/>
            <person name="Leung E."/>
            <person name="Nong W."/>
            <person name="Shin S.-K."/>
            <person name="Au S."/>
            <person name="Jeong K.Y."/>
            <person name="Chew F.T."/>
            <person name="Hui J."/>
            <person name="Leung T.F."/>
            <person name="Tungtrongchitr A."/>
            <person name="Zhong N."/>
            <person name="Liu Z."/>
            <person name="Tsui S."/>
        </authorList>
    </citation>
    <scope>NUCLEOTIDE SEQUENCE</scope>
    <source>
        <strain evidence="3">Derf</strain>
        <tissue evidence="3">Whole organism</tissue>
    </source>
</reference>